<dbReference type="GO" id="GO:0017178">
    <property type="term" value="F:diphthine-ammonia ligase activity"/>
    <property type="evidence" value="ECO:0007669"/>
    <property type="project" value="UniProtKB-EC"/>
</dbReference>
<dbReference type="Gene3D" id="3.90.1490.10">
    <property type="entry name" value="putative n-type atp pyrophosphatase, domain 2"/>
    <property type="match status" value="1"/>
</dbReference>
<keyword evidence="8" id="KW-1185">Reference proteome</keyword>
<accession>A0A1E7FDV4</accession>
<protein>
    <recommendedName>
        <fullName evidence="2">Diphthine--ammonia ligase</fullName>
        <ecNumber evidence="1">6.3.1.14</ecNumber>
    </recommendedName>
    <alternativeName>
        <fullName evidence="3">Diphthamide synthase</fullName>
    </alternativeName>
    <alternativeName>
        <fullName evidence="4">Diphthamide synthetase</fullName>
    </alternativeName>
</protein>
<evidence type="ECO:0000256" key="1">
    <source>
        <dbReference type="ARBA" id="ARBA00012089"/>
    </source>
</evidence>
<dbReference type="Pfam" id="PF01902">
    <property type="entry name" value="Diphthami_syn_2"/>
    <property type="match status" value="1"/>
</dbReference>
<evidence type="ECO:0000256" key="3">
    <source>
        <dbReference type="ARBA" id="ARBA00029814"/>
    </source>
</evidence>
<dbReference type="Gene3D" id="3.40.50.620">
    <property type="entry name" value="HUPs"/>
    <property type="match status" value="1"/>
</dbReference>
<evidence type="ECO:0000256" key="2">
    <source>
        <dbReference type="ARBA" id="ARBA00018426"/>
    </source>
</evidence>
<dbReference type="InterPro" id="IPR014729">
    <property type="entry name" value="Rossmann-like_a/b/a_fold"/>
</dbReference>
<evidence type="ECO:0000259" key="6">
    <source>
        <dbReference type="Pfam" id="PF01902"/>
    </source>
</evidence>
<evidence type="ECO:0000256" key="4">
    <source>
        <dbReference type="ARBA" id="ARBA00031552"/>
    </source>
</evidence>
<proteinExistence type="predicted"/>
<dbReference type="AlphaFoldDB" id="A0A1E7FDV4"/>
<dbReference type="EMBL" id="KV784358">
    <property type="protein sequence ID" value="OEU16324.1"/>
    <property type="molecule type" value="Genomic_DNA"/>
</dbReference>
<keyword evidence="7" id="KW-0378">Hydrolase</keyword>
<dbReference type="InterPro" id="IPR002761">
    <property type="entry name" value="Diphthami_syn_dom"/>
</dbReference>
<organism evidence="7 8">
    <name type="scientific">Fragilariopsis cylindrus CCMP1102</name>
    <dbReference type="NCBI Taxonomy" id="635003"/>
    <lineage>
        <taxon>Eukaryota</taxon>
        <taxon>Sar</taxon>
        <taxon>Stramenopiles</taxon>
        <taxon>Ochrophyta</taxon>
        <taxon>Bacillariophyta</taxon>
        <taxon>Bacillariophyceae</taxon>
        <taxon>Bacillariophycidae</taxon>
        <taxon>Bacillariales</taxon>
        <taxon>Bacillariaceae</taxon>
        <taxon>Fragilariopsis</taxon>
    </lineage>
</organism>
<evidence type="ECO:0000313" key="8">
    <source>
        <dbReference type="Proteomes" id="UP000095751"/>
    </source>
</evidence>
<dbReference type="PANTHER" id="PTHR12196:SF2">
    <property type="entry name" value="DIPHTHINE--AMMONIA LIGASE"/>
    <property type="match status" value="1"/>
</dbReference>
<dbReference type="PANTHER" id="PTHR12196">
    <property type="entry name" value="DOMAIN OF UNKNOWN FUNCTION 71 DUF71 -CONTAINING PROTEIN"/>
    <property type="match status" value="1"/>
</dbReference>
<feature type="non-terminal residue" evidence="7">
    <location>
        <position position="261"/>
    </location>
</feature>
<dbReference type="CDD" id="cd01994">
    <property type="entry name" value="AANH_PF0828-like"/>
    <property type="match status" value="1"/>
</dbReference>
<gene>
    <name evidence="7" type="ORF">FRACYDRAFT_160918</name>
</gene>
<dbReference type="GO" id="GO:0017183">
    <property type="term" value="P:protein histidyl modification to diphthamide"/>
    <property type="evidence" value="ECO:0007669"/>
    <property type="project" value="TreeGrafter"/>
</dbReference>
<feature type="domain" description="Diphthamide synthase" evidence="6">
    <location>
        <begin position="1"/>
        <end position="247"/>
    </location>
</feature>
<dbReference type="FunCoup" id="A0A1E7FDV4">
    <property type="interactions" value="37"/>
</dbReference>
<reference evidence="7 8" key="1">
    <citation type="submission" date="2016-09" db="EMBL/GenBank/DDBJ databases">
        <title>Extensive genetic diversity and differential bi-allelic expression allows diatom success in the polar Southern Ocean.</title>
        <authorList>
            <consortium name="DOE Joint Genome Institute"/>
            <person name="Mock T."/>
            <person name="Otillar R.P."/>
            <person name="Strauss J."/>
            <person name="Dupont C."/>
            <person name="Frickenhaus S."/>
            <person name="Maumus F."/>
            <person name="Mcmullan M."/>
            <person name="Sanges R."/>
            <person name="Schmutz J."/>
            <person name="Toseland A."/>
            <person name="Valas R."/>
            <person name="Veluchamy A."/>
            <person name="Ward B.J."/>
            <person name="Allen A."/>
            <person name="Barry K."/>
            <person name="Falciatore A."/>
            <person name="Ferrante M."/>
            <person name="Fortunato A.E."/>
            <person name="Gloeckner G."/>
            <person name="Gruber A."/>
            <person name="Hipkin R."/>
            <person name="Janech M."/>
            <person name="Kroth P."/>
            <person name="Leese F."/>
            <person name="Lindquist E."/>
            <person name="Lyon B.R."/>
            <person name="Martin J."/>
            <person name="Mayer C."/>
            <person name="Parker M."/>
            <person name="Quesneville H."/>
            <person name="Raymond J."/>
            <person name="Uhlig C."/>
            <person name="Valentin K.U."/>
            <person name="Worden A.Z."/>
            <person name="Armbrust E.V."/>
            <person name="Bowler C."/>
            <person name="Green B."/>
            <person name="Moulton V."/>
            <person name="Van Oosterhout C."/>
            <person name="Grigoriev I."/>
        </authorList>
    </citation>
    <scope>NUCLEOTIDE SEQUENCE [LARGE SCALE GENOMIC DNA]</scope>
    <source>
        <strain evidence="7 8">CCMP1102</strain>
    </source>
</reference>
<dbReference type="InterPro" id="IPR030662">
    <property type="entry name" value="DPH6/MJ0570"/>
</dbReference>
<dbReference type="NCBIfam" id="TIGR00290">
    <property type="entry name" value="MJ0570_dom"/>
    <property type="match status" value="1"/>
</dbReference>
<dbReference type="GO" id="GO:0016787">
    <property type="term" value="F:hydrolase activity"/>
    <property type="evidence" value="ECO:0007669"/>
    <property type="project" value="UniProtKB-KW"/>
</dbReference>
<sequence>MRFVALVSGGKDSIYSILQAIRNGHELVACVHLGAPAAISGDKNKDGTEIEQEESYMYQTAASEVVKTQVEECLGVELLLYPRQGRSVNTGLVYENTTPNDEVEDLFLALELATKRFNFEGVCSGAILSTYQRVRIEHVCNRLGLTSLSYMWRLLPQKQLLQQMLDDGIEAVLVKVACPPGLVPRKHLNKTLRFLSDIGLLEKLHQQYQFHVCGEGGEYESLVIDSPLYKKKLVLDEVEIIEPDSDGVGELRILACHAEEK</sequence>
<evidence type="ECO:0000313" key="7">
    <source>
        <dbReference type="EMBL" id="OEU16324.1"/>
    </source>
</evidence>
<dbReference type="EC" id="6.3.1.14" evidence="1"/>
<dbReference type="InParanoid" id="A0A1E7FDV4"/>
<evidence type="ECO:0000256" key="5">
    <source>
        <dbReference type="ARBA" id="ARBA00048108"/>
    </source>
</evidence>
<name>A0A1E7FDV4_9STRA</name>
<dbReference type="SUPFAM" id="SSF52402">
    <property type="entry name" value="Adenine nucleotide alpha hydrolases-like"/>
    <property type="match status" value="1"/>
</dbReference>
<dbReference type="FunFam" id="3.40.50.620:FF:000145">
    <property type="entry name" value="ATP-binding domain containing protein"/>
    <property type="match status" value="1"/>
</dbReference>
<comment type="catalytic activity">
    <reaction evidence="5">
        <text>diphthine-[translation elongation factor 2] + NH4(+) + ATP = diphthamide-[translation elongation factor 2] + AMP + diphosphate + H(+)</text>
        <dbReference type="Rhea" id="RHEA:19753"/>
        <dbReference type="Rhea" id="RHEA-COMP:10172"/>
        <dbReference type="Rhea" id="RHEA-COMP:10174"/>
        <dbReference type="ChEBI" id="CHEBI:15378"/>
        <dbReference type="ChEBI" id="CHEBI:16692"/>
        <dbReference type="ChEBI" id="CHEBI:28938"/>
        <dbReference type="ChEBI" id="CHEBI:30616"/>
        <dbReference type="ChEBI" id="CHEBI:33019"/>
        <dbReference type="ChEBI" id="CHEBI:82696"/>
        <dbReference type="ChEBI" id="CHEBI:456215"/>
        <dbReference type="EC" id="6.3.1.14"/>
    </reaction>
</comment>
<dbReference type="OrthoDB" id="686384at2759"/>
<dbReference type="Proteomes" id="UP000095751">
    <property type="component" value="Unassembled WGS sequence"/>
</dbReference>
<dbReference type="KEGG" id="fcy:FRACYDRAFT_160918"/>